<dbReference type="NCBIfam" id="TIGR04183">
    <property type="entry name" value="Por_Secre_tail"/>
    <property type="match status" value="1"/>
</dbReference>
<dbReference type="Proteomes" id="UP000007394">
    <property type="component" value="Chromosome"/>
</dbReference>
<accession>I0AHU7</accession>
<sequence>MKMFSEQRKIRMFLCLILFSSNKILTAQPYGLNCTIEANGSTGIESCSFYADGSYNLEINAYNIVAPCEYGGLVWYSCSLYVKVNGSTVSSTNNWLGQYSPWYYWSDFFKVNNRDYVEINLIYETINFCVGNPIYPNKLTVIDGIHMGGGGPPIENLVKSQSLSQLPGEFSLKQNYPNPFNPSTVIQYSINTKQSVNLTVFDVLGNEVAILVNEFKEPGIHSVEFSGADLPNGIYFYKISAGDFVDVKKMILIK</sequence>
<dbReference type="STRING" id="945713.IALB_0842"/>
<name>I0AHU7_IGNAJ</name>
<dbReference type="InterPro" id="IPR026444">
    <property type="entry name" value="Secre_tail"/>
</dbReference>
<dbReference type="HOGENOM" id="CLU_1093156_0_0_10"/>
<dbReference type="AlphaFoldDB" id="I0AHU7"/>
<dbReference type="OrthoDB" id="9794725at2"/>
<organism evidence="2 3">
    <name type="scientific">Ignavibacterium album (strain DSM 19864 / JCM 16511 / NBRC 101810 / Mat9-16)</name>
    <dbReference type="NCBI Taxonomy" id="945713"/>
    <lineage>
        <taxon>Bacteria</taxon>
        <taxon>Pseudomonadati</taxon>
        <taxon>Ignavibacteriota</taxon>
        <taxon>Ignavibacteria</taxon>
        <taxon>Ignavibacteriales</taxon>
        <taxon>Ignavibacteriaceae</taxon>
        <taxon>Ignavibacterium</taxon>
    </lineage>
</organism>
<evidence type="ECO:0000259" key="1">
    <source>
        <dbReference type="Pfam" id="PF18962"/>
    </source>
</evidence>
<feature type="domain" description="Secretion system C-terminal sorting" evidence="1">
    <location>
        <begin position="176"/>
        <end position="251"/>
    </location>
</feature>
<keyword evidence="3" id="KW-1185">Reference proteome</keyword>
<dbReference type="eggNOG" id="COG4412">
    <property type="taxonomic scope" value="Bacteria"/>
</dbReference>
<proteinExistence type="predicted"/>
<dbReference type="EMBL" id="CP003418">
    <property type="protein sequence ID" value="AFH48554.1"/>
    <property type="molecule type" value="Genomic_DNA"/>
</dbReference>
<dbReference type="Pfam" id="PF18962">
    <property type="entry name" value="Por_Secre_tail"/>
    <property type="match status" value="1"/>
</dbReference>
<protein>
    <submittedName>
        <fullName evidence="2">5'-Nucleotidase domain protein</fullName>
    </submittedName>
</protein>
<dbReference type="Gene3D" id="2.60.40.4070">
    <property type="match status" value="1"/>
</dbReference>
<evidence type="ECO:0000313" key="2">
    <source>
        <dbReference type="EMBL" id="AFH48554.1"/>
    </source>
</evidence>
<dbReference type="RefSeq" id="WP_014559710.1">
    <property type="nucleotide sequence ID" value="NC_017464.1"/>
</dbReference>
<evidence type="ECO:0000313" key="3">
    <source>
        <dbReference type="Proteomes" id="UP000007394"/>
    </source>
</evidence>
<reference evidence="2 3" key="1">
    <citation type="journal article" date="2012" name="Front. Microbiol.">
        <title>Complete genome of Ignavibacterium album, a metabolically versatile, flagellated, facultative anaerobe from the phylum Chlorobi.</title>
        <authorList>
            <person name="Liu Z."/>
            <person name="Frigaard N.-U."/>
            <person name="Vogl K."/>
            <person name="Iino T."/>
            <person name="Ohkuma M."/>
            <person name="Overmann J."/>
            <person name="Bryant D.A."/>
        </authorList>
    </citation>
    <scope>NUCLEOTIDE SEQUENCE [LARGE SCALE GENOMIC DNA]</scope>
    <source>
        <strain evidence="3">DSM 19864 / JCM 16511 / NBRC 101810 / Mat9-16</strain>
    </source>
</reference>
<gene>
    <name evidence="2" type="ordered locus">IALB_0842</name>
</gene>
<dbReference type="KEGG" id="ial:IALB_0842"/>